<accession>A0ABM4BYJ0</accession>
<dbReference type="Proteomes" id="UP001652625">
    <property type="component" value="Chromosome 05"/>
</dbReference>
<keyword evidence="1" id="KW-1185">Reference proteome</keyword>
<gene>
    <name evidence="2" type="primary">LOC136080874</name>
</gene>
<protein>
    <submittedName>
        <fullName evidence="2">Uncharacterized protein LOC136080874 isoform X1</fullName>
    </submittedName>
</protein>
<reference evidence="2" key="1">
    <citation type="submission" date="2025-08" db="UniProtKB">
        <authorList>
            <consortium name="RefSeq"/>
        </authorList>
    </citation>
    <scope>IDENTIFICATION</scope>
</reference>
<sequence>MEVLVYQKMRCGGSLVKLGNGLVIAITILLLSRRSVKGCTWLENIMPDISGGIASVLSNTQDDCCAYCLNNFTDTFAAYFMNSQCKCLNVNHKRIVSSGSYYTYITRNPLSINQSSYECGSFGSISLFTLYFVVSPLESYLFQVINMNLTSNLSTSVIMIKPDATYINYDGAAVGFTYQAISINSQNYFVNITSTFKVGYVNSTTQFAMSYARLAESSSRLIIYLTPFNVVANVKNSNADFNSTLFQAKNGALKLRSFIKNDYFNSSGDAENVVFIIYYNEKIISYKSYMNTVGGMVANVTFQLLALPPNIIKITIPRLRCGAYIQIIFYFLSLMNNQQPVESFFLELSATIYQNGTLLQLINKNITLLADVKTQNRARNQRIIGDMLSLLRFNGLLLVCEWAVDRTRNYCGILSLEGAPTFTRFSVVFLEPLCYDNMTQNIYFEDKFKNIVVYNYLNPIPIRLSETKEKILQLPSITLPLTISKGSRVFGCNLKTQIGSYKETPYYMNYFGFIFNSSSIFNWISPAIYTSTSFC</sequence>
<name>A0ABM4BYJ0_HYDVU</name>
<evidence type="ECO:0000313" key="2">
    <source>
        <dbReference type="RefSeq" id="XP_065654303.1"/>
    </source>
</evidence>
<evidence type="ECO:0000313" key="1">
    <source>
        <dbReference type="Proteomes" id="UP001652625"/>
    </source>
</evidence>
<organism evidence="1 2">
    <name type="scientific">Hydra vulgaris</name>
    <name type="common">Hydra</name>
    <name type="synonym">Hydra attenuata</name>
    <dbReference type="NCBI Taxonomy" id="6087"/>
    <lineage>
        <taxon>Eukaryota</taxon>
        <taxon>Metazoa</taxon>
        <taxon>Cnidaria</taxon>
        <taxon>Hydrozoa</taxon>
        <taxon>Hydroidolina</taxon>
        <taxon>Anthoathecata</taxon>
        <taxon>Aplanulata</taxon>
        <taxon>Hydridae</taxon>
        <taxon>Hydra</taxon>
    </lineage>
</organism>
<dbReference type="RefSeq" id="XP_065654303.1">
    <property type="nucleotide sequence ID" value="XM_065798231.1"/>
</dbReference>
<proteinExistence type="predicted"/>
<dbReference type="GeneID" id="136080874"/>